<dbReference type="SMART" id="SM00448">
    <property type="entry name" value="REC"/>
    <property type="match status" value="1"/>
</dbReference>
<dbReference type="Pfam" id="PF00072">
    <property type="entry name" value="Response_reg"/>
    <property type="match status" value="1"/>
</dbReference>
<dbReference type="SUPFAM" id="SSF55874">
    <property type="entry name" value="ATPase domain of HSP90 chaperone/DNA topoisomerase II/histidine kinase"/>
    <property type="match status" value="1"/>
</dbReference>
<dbReference type="InterPro" id="IPR036097">
    <property type="entry name" value="HisK_dim/P_sf"/>
</dbReference>
<comment type="catalytic activity">
    <reaction evidence="1">
        <text>ATP + protein L-histidine = ADP + protein N-phospho-L-histidine.</text>
        <dbReference type="EC" id="2.7.13.3"/>
    </reaction>
</comment>
<dbReference type="InterPro" id="IPR011006">
    <property type="entry name" value="CheY-like_superfamily"/>
</dbReference>
<dbReference type="PRINTS" id="PR00344">
    <property type="entry name" value="BCTRLSENSOR"/>
</dbReference>
<dbReference type="CDD" id="cd00130">
    <property type="entry name" value="PAS"/>
    <property type="match status" value="1"/>
</dbReference>
<sequence length="552" mass="60170">MPSSSSSPTNPSQAPAQGASDRYTDAGVRNDLAKVAVGNDINDIFFAAVEMTRMPMIVSDPNRPDNPIVFVNNAFINMTGYSSAEVVGKNCRFLQGPETDRSVVAEVRRAVAERREIATELLNYRKNGSTFWNALFISPVYDQQGNLKYFFSSQLDISRRRDAEQALGQARKMEALGQLTGGIAHDFNNLLQVITGYLDMINLALRSDKPDLARVARSADSIRKASGKAAMLTQQLLAFARKQRLEGRTINLNSLTEGFTDLVSRTLGGDITVQTELARGLWNCRLDPTQMEVALLNVLINARDAMNGRGRVRIRTANEDLADPDRAVQLGLKEGLYVSIAVTDDGPGIAPDILPRVMDPFFTTKDEGKGTGLGLSMVYGFVKQSGGSVRITSGAEGGTTVTIYFPATQDQVGGGFEYDNRSQSQGGQEHILVVDDRLEVAELAQTMLESLGYRVSMVNSPAEALQLIRSGRPVDLLFTDLIMPGSMNGVVLAREAKRMLPTIKVLLTTGYASESLERHGADGEFPVLDKPYRHDELARKIRIVLDGATGVS</sequence>
<feature type="modified residue" description="4-aspartylphosphate" evidence="4">
    <location>
        <position position="480"/>
    </location>
</feature>
<dbReference type="SUPFAM" id="SSF55785">
    <property type="entry name" value="PYP-like sensor domain (PAS domain)"/>
    <property type="match status" value="1"/>
</dbReference>
<protein>
    <recommendedName>
        <fullName evidence="2">histidine kinase</fullName>
        <ecNumber evidence="2">2.7.13.3</ecNumber>
    </recommendedName>
</protein>
<keyword evidence="11" id="KW-1185">Reference proteome</keyword>
<dbReference type="NCBIfam" id="NF010076">
    <property type="entry name" value="PRK13557.1"/>
    <property type="match status" value="1"/>
</dbReference>
<dbReference type="RefSeq" id="WP_013234431.1">
    <property type="nucleotide sequence ID" value="NC_014323.1"/>
</dbReference>
<dbReference type="Pfam" id="PF02518">
    <property type="entry name" value="HATPase_c"/>
    <property type="match status" value="1"/>
</dbReference>
<feature type="compositionally biased region" description="Low complexity" evidence="5">
    <location>
        <begin position="1"/>
        <end position="12"/>
    </location>
</feature>
<dbReference type="OrthoDB" id="9763119at2"/>
<dbReference type="KEGG" id="hse:Hsero_2453"/>
<evidence type="ECO:0000256" key="3">
    <source>
        <dbReference type="ARBA" id="ARBA00022553"/>
    </source>
</evidence>
<dbReference type="InterPro" id="IPR003661">
    <property type="entry name" value="HisK_dim/P_dom"/>
</dbReference>
<feature type="domain" description="PAC" evidence="9">
    <location>
        <begin position="115"/>
        <end position="169"/>
    </location>
</feature>
<dbReference type="InterPro" id="IPR004358">
    <property type="entry name" value="Sig_transdc_His_kin-like_C"/>
</dbReference>
<dbReference type="EMBL" id="CP002039">
    <property type="protein sequence ID" value="ADJ63952.1"/>
    <property type="molecule type" value="Genomic_DNA"/>
</dbReference>
<evidence type="ECO:0000256" key="5">
    <source>
        <dbReference type="SAM" id="MobiDB-lite"/>
    </source>
</evidence>
<dbReference type="EC" id="2.7.13.3" evidence="2"/>
<dbReference type="Proteomes" id="UP000000329">
    <property type="component" value="Chromosome"/>
</dbReference>
<dbReference type="Pfam" id="PF13426">
    <property type="entry name" value="PAS_9"/>
    <property type="match status" value="1"/>
</dbReference>
<dbReference type="Gene3D" id="1.10.287.130">
    <property type="match status" value="1"/>
</dbReference>
<keyword evidence="10" id="KW-0808">Transferase</keyword>
<dbReference type="Gene3D" id="3.30.450.20">
    <property type="entry name" value="PAS domain"/>
    <property type="match status" value="1"/>
</dbReference>
<dbReference type="PANTHER" id="PTHR43065:SF42">
    <property type="entry name" value="TWO-COMPONENT SENSOR PPRA"/>
    <property type="match status" value="1"/>
</dbReference>
<reference evidence="10 11" key="1">
    <citation type="submission" date="2010-04" db="EMBL/GenBank/DDBJ databases">
        <title>The genome of Herbaspirillum seropedicae SmR1, an endophytic, nitrogen-fixing, plant-growth promoting beta-Proteobacteria.</title>
        <authorList>
            <person name="Pedrosa F.O."/>
            <person name="Monteiro R.A."/>
            <person name="Wassem R."/>
            <person name="Cruz L.M."/>
            <person name="Ayub R.A."/>
            <person name="Colauto N.B."/>
            <person name="Fernandez M.A."/>
            <person name="Fungaro M.H.P."/>
            <person name="Grisard E.C."/>
            <person name="Hungria M."/>
            <person name="Madeira H.M.F."/>
            <person name="Nodari R.O."/>
            <person name="Osaku C.A."/>
            <person name="Petzl-Erler M.L."/>
            <person name="Terenzi H."/>
            <person name="Vieira L.G.E."/>
            <person name="Almeida M.I.M."/>
            <person name="Alves L.R."/>
            <person name="Arantes O.M.N."/>
            <person name="Balsanelli E."/>
            <person name="Barcellos F.G."/>
            <person name="Baura V.A."/>
            <person name="Binde D.R."/>
            <person name="Campo R.J."/>
            <person name="Chubatsu L.S."/>
            <person name="Chueire L.M.O."/>
            <person name="Ciferri R.R."/>
            <person name="Correa L.C."/>
            <person name="da Conceicao Silva J.L."/>
            <person name="Dabul A.N.G."/>
            <person name="Dambros B.P."/>
            <person name="Faoro H."/>
            <person name="Favetti A."/>
            <person name="Friedermann G."/>
            <person name="Furlaneto M.C."/>
            <person name="Gasques L.S."/>
            <person name="Gimenes C.C.T."/>
            <person name="Gioppo N.M.R."/>
            <person name="Glienke-Blanco C."/>
            <person name="Godoy L.P."/>
            <person name="Guerra M.P."/>
            <person name="Karp S."/>
            <person name="Kava-Cordeiro V."/>
            <person name="Margarido V.P."/>
            <person name="Mathioni S.M."/>
            <person name="Menck-Soares M.A."/>
            <person name="Murace N.K."/>
            <person name="Nicolas M.F."/>
            <person name="Oliveira C.E.C."/>
            <person name="Pagnan N.A.B."/>
            <person name="Pamphile J.A."/>
            <person name="Patussi E.V."/>
            <person name="Pereira L.F.P."/>
            <person name="Pereira-Ferrari L."/>
            <person name="Pinto F.G.S."/>
            <person name="Precoma C."/>
            <person name="Prioli A.J."/>
            <person name="Prioli S.M.A.P."/>
            <person name="Raittz R.T."/>
            <person name="Ramos H.J.O."/>
            <person name="Ribeiro E.M.S.F."/>
            <person name="Rigo L.U."/>
            <person name="Rocha C.L.M.S.C."/>
            <person name="Rocha S.N."/>
            <person name="Santos K."/>
            <person name="Satori D."/>
            <person name="Silva A.G."/>
            <person name="Simao R.C.G."/>
            <person name="Soares M.A.M."/>
            <person name="Souza E.M."/>
            <person name="Steffens M.B.R."/>
            <person name="Steindel M."/>
            <person name="Tadra-Sfeir M.Z."/>
            <person name="Takahashi E.K."/>
            <person name="Torres R.A."/>
            <person name="Valle J.S."/>
            <person name="Vernal J.I."/>
            <person name="Vilas-Boas L.A."/>
            <person name="Watanabe M.A.E."/>
            <person name="Weiss V.A."/>
            <person name="Yates M.A."/>
            <person name="Souza E.M."/>
        </authorList>
    </citation>
    <scope>NUCLEOTIDE SEQUENCE [LARGE SCALE GENOMIC DNA]</scope>
    <source>
        <strain evidence="10 11">SmR1</strain>
    </source>
</reference>
<evidence type="ECO:0000259" key="9">
    <source>
        <dbReference type="PROSITE" id="PS50113"/>
    </source>
</evidence>
<dbReference type="STRING" id="757424.Hsero_2453"/>
<dbReference type="AlphaFoldDB" id="D8IWD2"/>
<dbReference type="InterPro" id="IPR001610">
    <property type="entry name" value="PAC"/>
</dbReference>
<evidence type="ECO:0000259" key="8">
    <source>
        <dbReference type="PROSITE" id="PS50112"/>
    </source>
</evidence>
<dbReference type="eggNOG" id="COG4191">
    <property type="taxonomic scope" value="Bacteria"/>
</dbReference>
<dbReference type="InterPro" id="IPR003594">
    <property type="entry name" value="HATPase_dom"/>
</dbReference>
<dbReference type="HOGENOM" id="CLU_000445_114_51_4"/>
<dbReference type="NCBIfam" id="TIGR00229">
    <property type="entry name" value="sensory_box"/>
    <property type="match status" value="1"/>
</dbReference>
<feature type="domain" description="Response regulatory" evidence="7">
    <location>
        <begin position="430"/>
        <end position="545"/>
    </location>
</feature>
<dbReference type="Gene3D" id="3.40.50.2300">
    <property type="match status" value="1"/>
</dbReference>
<dbReference type="SMART" id="SM00086">
    <property type="entry name" value="PAC"/>
    <property type="match status" value="1"/>
</dbReference>
<proteinExistence type="predicted"/>
<dbReference type="GO" id="GO:0000155">
    <property type="term" value="F:phosphorelay sensor kinase activity"/>
    <property type="evidence" value="ECO:0007669"/>
    <property type="project" value="InterPro"/>
</dbReference>
<dbReference type="PROSITE" id="PS50113">
    <property type="entry name" value="PAC"/>
    <property type="match status" value="1"/>
</dbReference>
<dbReference type="CDD" id="cd00082">
    <property type="entry name" value="HisKA"/>
    <property type="match status" value="1"/>
</dbReference>
<name>D8IWD2_HERSS</name>
<dbReference type="InterPro" id="IPR035965">
    <property type="entry name" value="PAS-like_dom_sf"/>
</dbReference>
<dbReference type="InterPro" id="IPR000014">
    <property type="entry name" value="PAS"/>
</dbReference>
<feature type="domain" description="Histidine kinase" evidence="6">
    <location>
        <begin position="182"/>
        <end position="409"/>
    </location>
</feature>
<dbReference type="PROSITE" id="PS50109">
    <property type="entry name" value="HIS_KIN"/>
    <property type="match status" value="1"/>
</dbReference>
<dbReference type="InterPro" id="IPR000700">
    <property type="entry name" value="PAS-assoc_C"/>
</dbReference>
<dbReference type="eggNOG" id="COG0784">
    <property type="taxonomic scope" value="Bacteria"/>
</dbReference>
<evidence type="ECO:0000259" key="6">
    <source>
        <dbReference type="PROSITE" id="PS50109"/>
    </source>
</evidence>
<dbReference type="InterPro" id="IPR036890">
    <property type="entry name" value="HATPase_C_sf"/>
</dbReference>
<dbReference type="Gene3D" id="3.30.565.10">
    <property type="entry name" value="Histidine kinase-like ATPase, C-terminal domain"/>
    <property type="match status" value="1"/>
</dbReference>
<keyword evidence="10" id="KW-0418">Kinase</keyword>
<organism evidence="10 11">
    <name type="scientific">Herbaspirillum seropedicae (strain SmR1)</name>
    <dbReference type="NCBI Taxonomy" id="757424"/>
    <lineage>
        <taxon>Bacteria</taxon>
        <taxon>Pseudomonadati</taxon>
        <taxon>Pseudomonadota</taxon>
        <taxon>Betaproteobacteria</taxon>
        <taxon>Burkholderiales</taxon>
        <taxon>Oxalobacteraceae</taxon>
        <taxon>Herbaspirillum</taxon>
    </lineage>
</organism>
<evidence type="ECO:0000313" key="11">
    <source>
        <dbReference type="Proteomes" id="UP000000329"/>
    </source>
</evidence>
<dbReference type="SMART" id="SM00388">
    <property type="entry name" value="HisKA"/>
    <property type="match status" value="1"/>
</dbReference>
<evidence type="ECO:0000256" key="1">
    <source>
        <dbReference type="ARBA" id="ARBA00000085"/>
    </source>
</evidence>
<evidence type="ECO:0000259" key="7">
    <source>
        <dbReference type="PROSITE" id="PS50110"/>
    </source>
</evidence>
<gene>
    <name evidence="10" type="ordered locus">Hsero_2453</name>
</gene>
<dbReference type="PROSITE" id="PS50112">
    <property type="entry name" value="PAS"/>
    <property type="match status" value="1"/>
</dbReference>
<dbReference type="InterPro" id="IPR001789">
    <property type="entry name" value="Sig_transdc_resp-reg_receiver"/>
</dbReference>
<dbReference type="InterPro" id="IPR005467">
    <property type="entry name" value="His_kinase_dom"/>
</dbReference>
<dbReference type="SMART" id="SM00387">
    <property type="entry name" value="HATPase_c"/>
    <property type="match status" value="1"/>
</dbReference>
<evidence type="ECO:0000256" key="4">
    <source>
        <dbReference type="PROSITE-ProRule" id="PRU00169"/>
    </source>
</evidence>
<feature type="domain" description="PAS" evidence="8">
    <location>
        <begin position="48"/>
        <end position="114"/>
    </location>
</feature>
<dbReference type="PROSITE" id="PS50110">
    <property type="entry name" value="RESPONSE_REGULATORY"/>
    <property type="match status" value="1"/>
</dbReference>
<feature type="region of interest" description="Disordered" evidence="5">
    <location>
        <begin position="1"/>
        <end position="22"/>
    </location>
</feature>
<dbReference type="SUPFAM" id="SSF47384">
    <property type="entry name" value="Homodimeric domain of signal transducing histidine kinase"/>
    <property type="match status" value="1"/>
</dbReference>
<dbReference type="SUPFAM" id="SSF52172">
    <property type="entry name" value="CheY-like"/>
    <property type="match status" value="1"/>
</dbReference>
<evidence type="ECO:0000256" key="2">
    <source>
        <dbReference type="ARBA" id="ARBA00012438"/>
    </source>
</evidence>
<dbReference type="GeneID" id="29393778"/>
<accession>D8IWD2</accession>
<evidence type="ECO:0000313" key="10">
    <source>
        <dbReference type="EMBL" id="ADJ63952.1"/>
    </source>
</evidence>
<keyword evidence="3 4" id="KW-0597">Phosphoprotein</keyword>
<dbReference type="PANTHER" id="PTHR43065">
    <property type="entry name" value="SENSOR HISTIDINE KINASE"/>
    <property type="match status" value="1"/>
</dbReference>